<dbReference type="PANTHER" id="PTHR13309">
    <property type="entry name" value="NUCLEAR FRAGILE X MENTAL RETARDATION PROTEIN INTERACTING PROTEIN 1"/>
    <property type="match status" value="1"/>
</dbReference>
<feature type="domain" description="FMR1-interacting protein 1 conserved" evidence="2">
    <location>
        <begin position="123"/>
        <end position="158"/>
    </location>
</feature>
<gene>
    <name evidence="3" type="ORF">EWB00_007544</name>
</gene>
<dbReference type="InterPro" id="IPR039136">
    <property type="entry name" value="NUFIP1-like"/>
</dbReference>
<feature type="compositionally biased region" description="Basic residues" evidence="1">
    <location>
        <begin position="261"/>
        <end position="272"/>
    </location>
</feature>
<dbReference type="GO" id="GO:0000492">
    <property type="term" value="P:box C/D snoRNP assembly"/>
    <property type="evidence" value="ECO:0007669"/>
    <property type="project" value="TreeGrafter"/>
</dbReference>
<sequence>MELPPFDLLYSASDKLSELETALKELDQSKIFKDVGRRRRRRRYGGLYGIGFEVDDCDYYNPVEICCDIAFYTNEEYKRHLDRHIKCPVEGCPFTSHPKAMRVHQEVIHDSGLFNAIYRETCDKSVKAWRESRKRNYPTLERVQAKKKLIEERIDRGEIFETRQFGSMNKPNSNVLRPPHAANASSSSQKIPTSSNKMSKREINNSVTACQEPSTRLVSVDYDSESTDNDNSFIKDKSSCDLIDTTTTTTESVQKPNNNSKSRRRKRRRQRKNTADHKSIANNNLNSENHTDSKNDPFASHPLVKLQAKRRQCLSNIHRIHSRPTLLQMLLAEDIRKERNQLMQCIRYIVNENFFQE</sequence>
<reference evidence="3 4" key="1">
    <citation type="submission" date="2019-03" db="EMBL/GenBank/DDBJ databases">
        <title>An improved genome assembly of the fluke Schistosoma japonicum.</title>
        <authorList>
            <person name="Hu W."/>
            <person name="Luo F."/>
            <person name="Yin M."/>
            <person name="Mo X."/>
            <person name="Sun C."/>
            <person name="Wu Q."/>
            <person name="Zhu B."/>
            <person name="Xiang M."/>
            <person name="Wang J."/>
            <person name="Wang Y."/>
            <person name="Zhang T."/>
            <person name="Xu B."/>
            <person name="Zheng H."/>
            <person name="Feng Z."/>
        </authorList>
    </citation>
    <scope>NUCLEOTIDE SEQUENCE [LARGE SCALE GENOMIC DNA]</scope>
    <source>
        <strain evidence="3">HuSjv2</strain>
        <tissue evidence="3">Worms</tissue>
    </source>
</reference>
<organism evidence="3 4">
    <name type="scientific">Schistosoma japonicum</name>
    <name type="common">Blood fluke</name>
    <dbReference type="NCBI Taxonomy" id="6182"/>
    <lineage>
        <taxon>Eukaryota</taxon>
        <taxon>Metazoa</taxon>
        <taxon>Spiralia</taxon>
        <taxon>Lophotrochozoa</taxon>
        <taxon>Platyhelminthes</taxon>
        <taxon>Trematoda</taxon>
        <taxon>Digenea</taxon>
        <taxon>Strigeidida</taxon>
        <taxon>Schistosomatoidea</taxon>
        <taxon>Schistosomatidae</taxon>
        <taxon>Schistosoma</taxon>
    </lineage>
</organism>
<dbReference type="PANTHER" id="PTHR13309:SF0">
    <property type="entry name" value="FMR1-INTERACTING PROTEIN NUFIP1"/>
    <property type="match status" value="1"/>
</dbReference>
<dbReference type="Proteomes" id="UP000311919">
    <property type="component" value="Unassembled WGS sequence"/>
</dbReference>
<name>A0A4Z2CTS2_SCHJA</name>
<dbReference type="EMBL" id="SKCS01000423">
    <property type="protein sequence ID" value="TNN07684.1"/>
    <property type="molecule type" value="Genomic_DNA"/>
</dbReference>
<protein>
    <submittedName>
        <fullName evidence="3">Nuclear fragile X mental retardation-interacting protein isoform 2</fullName>
    </submittedName>
</protein>
<dbReference type="GO" id="GO:0005634">
    <property type="term" value="C:nucleus"/>
    <property type="evidence" value="ECO:0007669"/>
    <property type="project" value="TreeGrafter"/>
</dbReference>
<dbReference type="InterPro" id="IPR019496">
    <property type="entry name" value="NUFIP1_cons_dom"/>
</dbReference>
<feature type="compositionally biased region" description="Polar residues" evidence="1">
    <location>
        <begin position="183"/>
        <end position="197"/>
    </location>
</feature>
<evidence type="ECO:0000259" key="2">
    <source>
        <dbReference type="Pfam" id="PF10453"/>
    </source>
</evidence>
<feature type="compositionally biased region" description="Polar residues" evidence="1">
    <location>
        <begin position="204"/>
        <end position="217"/>
    </location>
</feature>
<dbReference type="Pfam" id="PF10453">
    <property type="entry name" value="NUFIP1"/>
    <property type="match status" value="1"/>
</dbReference>
<dbReference type="EMBL" id="SKCS01000423">
    <property type="protein sequence ID" value="TNN07686.1"/>
    <property type="molecule type" value="Genomic_DNA"/>
</dbReference>
<dbReference type="AlphaFoldDB" id="A0A4Z2CTS2"/>
<evidence type="ECO:0000256" key="1">
    <source>
        <dbReference type="SAM" id="MobiDB-lite"/>
    </source>
</evidence>
<accession>A0A4Z2CTS2</accession>
<proteinExistence type="predicted"/>
<dbReference type="STRING" id="6182.A0A4Z2CTS2"/>
<evidence type="ECO:0000313" key="4">
    <source>
        <dbReference type="Proteomes" id="UP000311919"/>
    </source>
</evidence>
<keyword evidence="4" id="KW-1185">Reference proteome</keyword>
<dbReference type="OrthoDB" id="273070at2759"/>
<feature type="compositionally biased region" description="Polar residues" evidence="1">
    <location>
        <begin position="164"/>
        <end position="175"/>
    </location>
</feature>
<feature type="region of interest" description="Disordered" evidence="1">
    <location>
        <begin position="162"/>
        <end position="299"/>
    </location>
</feature>
<dbReference type="GO" id="GO:0003723">
    <property type="term" value="F:RNA binding"/>
    <property type="evidence" value="ECO:0007669"/>
    <property type="project" value="InterPro"/>
</dbReference>
<evidence type="ECO:0000313" key="3">
    <source>
        <dbReference type="EMBL" id="TNN07686.1"/>
    </source>
</evidence>
<feature type="compositionally biased region" description="Low complexity" evidence="1">
    <location>
        <begin position="245"/>
        <end position="260"/>
    </location>
</feature>
<comment type="caution">
    <text evidence="3">The sequence shown here is derived from an EMBL/GenBank/DDBJ whole genome shotgun (WGS) entry which is preliminary data.</text>
</comment>